<evidence type="ECO:0000313" key="2">
    <source>
        <dbReference type="EMBL" id="MFC5820247.1"/>
    </source>
</evidence>
<proteinExistence type="predicted"/>
<reference evidence="3" key="1">
    <citation type="journal article" date="2019" name="Int. J. Syst. Evol. Microbiol.">
        <title>The Global Catalogue of Microorganisms (GCM) 10K type strain sequencing project: providing services to taxonomists for standard genome sequencing and annotation.</title>
        <authorList>
            <consortium name="The Broad Institute Genomics Platform"/>
            <consortium name="The Broad Institute Genome Sequencing Center for Infectious Disease"/>
            <person name="Wu L."/>
            <person name="Ma J."/>
        </authorList>
    </citation>
    <scope>NUCLEOTIDE SEQUENCE [LARGE SCALE GENOMIC DNA]</scope>
    <source>
        <strain evidence="3">CGMCC 4.7106</strain>
    </source>
</reference>
<evidence type="ECO:0000313" key="3">
    <source>
        <dbReference type="Proteomes" id="UP001596096"/>
    </source>
</evidence>
<accession>A0ABW1C4L5</accession>
<protein>
    <submittedName>
        <fullName evidence="2">Uncharacterized protein</fullName>
    </submittedName>
</protein>
<dbReference type="Proteomes" id="UP001596096">
    <property type="component" value="Unassembled WGS sequence"/>
</dbReference>
<evidence type="ECO:0000256" key="1">
    <source>
        <dbReference type="SAM" id="MobiDB-lite"/>
    </source>
</evidence>
<organism evidence="2 3">
    <name type="scientific">Nonomuraea harbinensis</name>
    <dbReference type="NCBI Taxonomy" id="1286938"/>
    <lineage>
        <taxon>Bacteria</taxon>
        <taxon>Bacillati</taxon>
        <taxon>Actinomycetota</taxon>
        <taxon>Actinomycetes</taxon>
        <taxon>Streptosporangiales</taxon>
        <taxon>Streptosporangiaceae</taxon>
        <taxon>Nonomuraea</taxon>
    </lineage>
</organism>
<gene>
    <name evidence="2" type="ORF">ACFPUY_34550</name>
</gene>
<feature type="region of interest" description="Disordered" evidence="1">
    <location>
        <begin position="1"/>
        <end position="83"/>
    </location>
</feature>
<feature type="compositionally biased region" description="Basic and acidic residues" evidence="1">
    <location>
        <begin position="1"/>
        <end position="11"/>
    </location>
</feature>
<sequence>MTHHPHDHEDHSEEDGPTSLGGDVVPLDRRRRARREDDEKPGRDEDEFFDRETIAIEGTVLGPPVNPPDEDLPYRSGNDRHRAPIIPATLRSWRGTRSMLIWAAKDAG</sequence>
<dbReference type="EMBL" id="JBHSNW010000024">
    <property type="protein sequence ID" value="MFC5820247.1"/>
    <property type="molecule type" value="Genomic_DNA"/>
</dbReference>
<name>A0ABW1C4L5_9ACTN</name>
<comment type="caution">
    <text evidence="2">The sequence shown here is derived from an EMBL/GenBank/DDBJ whole genome shotgun (WGS) entry which is preliminary data.</text>
</comment>
<keyword evidence="3" id="KW-1185">Reference proteome</keyword>
<feature type="compositionally biased region" description="Basic and acidic residues" evidence="1">
    <location>
        <begin position="34"/>
        <end position="43"/>
    </location>
</feature>
<dbReference type="RefSeq" id="WP_219545556.1">
    <property type="nucleotide sequence ID" value="NZ_JAHKRN010000016.1"/>
</dbReference>